<dbReference type="AlphaFoldDB" id="A0A3Q0KRE1"/>
<accession>A0A3Q0KRE1</accession>
<name>A0A3Q0KRE1_SCHMA</name>
<dbReference type="InParanoid" id="A0A3Q0KRE1"/>
<dbReference type="GO" id="GO:0016787">
    <property type="term" value="F:hydrolase activity"/>
    <property type="evidence" value="ECO:0007669"/>
    <property type="project" value="TreeGrafter"/>
</dbReference>
<dbReference type="WBParaSite" id="Smp_161220.1">
    <property type="protein sequence ID" value="Smp_161220.1"/>
    <property type="gene ID" value="Smp_161220"/>
</dbReference>
<dbReference type="PANTHER" id="PTHR10426">
    <property type="entry name" value="STRICTOSIDINE SYNTHASE-RELATED"/>
    <property type="match status" value="1"/>
</dbReference>
<keyword evidence="3" id="KW-0325">Glycoprotein</keyword>
<evidence type="ECO:0000313" key="7">
    <source>
        <dbReference type="WBParaSite" id="Smp_161220.1"/>
    </source>
</evidence>
<organism evidence="6 7">
    <name type="scientific">Schistosoma mansoni</name>
    <name type="common">Blood fluke</name>
    <dbReference type="NCBI Taxonomy" id="6183"/>
    <lineage>
        <taxon>Eukaryota</taxon>
        <taxon>Metazoa</taxon>
        <taxon>Spiralia</taxon>
        <taxon>Lophotrochozoa</taxon>
        <taxon>Platyhelminthes</taxon>
        <taxon>Trematoda</taxon>
        <taxon>Digenea</taxon>
        <taxon>Strigeidida</taxon>
        <taxon>Schistosomatoidea</taxon>
        <taxon>Schistosomatidae</taxon>
        <taxon>Schistosoma</taxon>
    </lineage>
</organism>
<dbReference type="InterPro" id="IPR018119">
    <property type="entry name" value="Strictosidine_synth_cons-reg"/>
</dbReference>
<evidence type="ECO:0000259" key="5">
    <source>
        <dbReference type="Pfam" id="PF03088"/>
    </source>
</evidence>
<dbReference type="GO" id="GO:0012505">
    <property type="term" value="C:endomembrane system"/>
    <property type="evidence" value="ECO:0007669"/>
    <property type="project" value="TreeGrafter"/>
</dbReference>
<dbReference type="Pfam" id="PF20067">
    <property type="entry name" value="SSL_N"/>
    <property type="match status" value="1"/>
</dbReference>
<dbReference type="PANTHER" id="PTHR10426:SF88">
    <property type="entry name" value="ADIPOCYTE PLASMA MEMBRANE-ASSOCIATED PROTEIN HEMOMUCIN-RELATED"/>
    <property type="match status" value="1"/>
</dbReference>
<sequence length="373" mass="41755">MIELKKLVFRSIIVICIGYILHCLLNTSTNSSYIYHVKPSIELNDQLIINKKYGKLEKIDLINYNGPESLIYHNGSLYTTVIQGKILRINDSGIYIHATLGSLSCIGVHECGRPLGLKLFNNSENFLVTDAYLGVLSVSVKDGSVKKLFPLDENFKVTFFDDSVILPNGSFIITEASTKNTLQHLWTTILEGLPSGRLTMVDTRTGQYSHIMDGLRFPNGIELCNDGKSILVVETMKLRVLRIPLDGGEVTVFSDGLPGYPDNIKASPRGGYWVPVSNLRDEPLSVLLLNHLPAYPRIRQLASSIISMLPFKPTPKGKSSMLIRLDENGQIIEIWKDLQNELPNACEVLEHDDILYTGSFYLPYIGRLKRLSN</sequence>
<protein>
    <submittedName>
        <fullName evidence="7">Strictosidine synthase-related</fullName>
    </submittedName>
</protein>
<comment type="similarity">
    <text evidence="1">Belongs to the strictosidine synthase family.</text>
</comment>
<evidence type="ECO:0000256" key="4">
    <source>
        <dbReference type="SAM" id="Phobius"/>
    </source>
</evidence>
<evidence type="ECO:0000256" key="2">
    <source>
        <dbReference type="ARBA" id="ARBA00022553"/>
    </source>
</evidence>
<evidence type="ECO:0000313" key="6">
    <source>
        <dbReference type="Proteomes" id="UP000008854"/>
    </source>
</evidence>
<dbReference type="STRING" id="6183.A0A3Q0KRE1"/>
<dbReference type="Gene3D" id="2.120.10.30">
    <property type="entry name" value="TolB, C-terminal domain"/>
    <property type="match status" value="1"/>
</dbReference>
<dbReference type="ExpressionAtlas" id="A0A3Q0KRE1">
    <property type="expression patterns" value="baseline"/>
</dbReference>
<feature type="transmembrane region" description="Helical" evidence="4">
    <location>
        <begin position="7"/>
        <end position="27"/>
    </location>
</feature>
<dbReference type="Pfam" id="PF03088">
    <property type="entry name" value="Str_synth"/>
    <property type="match status" value="1"/>
</dbReference>
<keyword evidence="6" id="KW-1185">Reference proteome</keyword>
<keyword evidence="4" id="KW-0472">Membrane</keyword>
<evidence type="ECO:0000256" key="3">
    <source>
        <dbReference type="ARBA" id="ARBA00023180"/>
    </source>
</evidence>
<keyword evidence="4" id="KW-1133">Transmembrane helix</keyword>
<reference evidence="6" key="1">
    <citation type="journal article" date="2012" name="PLoS Negl. Trop. Dis.">
        <title>A systematically improved high quality genome and transcriptome of the human blood fluke Schistosoma mansoni.</title>
        <authorList>
            <person name="Protasio A.V."/>
            <person name="Tsai I.J."/>
            <person name="Babbage A."/>
            <person name="Nichol S."/>
            <person name="Hunt M."/>
            <person name="Aslett M.A."/>
            <person name="De Silva N."/>
            <person name="Velarde G.S."/>
            <person name="Anderson T.J."/>
            <person name="Clark R.C."/>
            <person name="Davidson C."/>
            <person name="Dillon G.P."/>
            <person name="Holroyd N.E."/>
            <person name="LoVerde P.T."/>
            <person name="Lloyd C."/>
            <person name="McQuillan J."/>
            <person name="Oliveira G."/>
            <person name="Otto T.D."/>
            <person name="Parker-Manuel S.J."/>
            <person name="Quail M.A."/>
            <person name="Wilson R.A."/>
            <person name="Zerlotini A."/>
            <person name="Dunne D.W."/>
            <person name="Berriman M."/>
        </authorList>
    </citation>
    <scope>NUCLEOTIDE SEQUENCE [LARGE SCALE GENOMIC DNA]</scope>
    <source>
        <strain evidence="6">Puerto Rican</strain>
    </source>
</reference>
<reference evidence="7" key="2">
    <citation type="submission" date="2018-12" db="UniProtKB">
        <authorList>
            <consortium name="WormBaseParasite"/>
        </authorList>
    </citation>
    <scope>IDENTIFICATION</scope>
    <source>
        <strain evidence="7">Puerto Rican</strain>
    </source>
</reference>
<keyword evidence="2" id="KW-0597">Phosphoprotein</keyword>
<dbReference type="Proteomes" id="UP000008854">
    <property type="component" value="Unassembled WGS sequence"/>
</dbReference>
<evidence type="ECO:0000256" key="1">
    <source>
        <dbReference type="ARBA" id="ARBA00009191"/>
    </source>
</evidence>
<keyword evidence="4" id="KW-0812">Transmembrane</keyword>
<dbReference type="FunCoup" id="A0A3Q0KRE1">
    <property type="interactions" value="838"/>
</dbReference>
<proteinExistence type="inferred from homology"/>
<feature type="domain" description="Strictosidine synthase conserved region" evidence="5">
    <location>
        <begin position="165"/>
        <end position="242"/>
    </location>
</feature>
<dbReference type="SUPFAM" id="SSF63829">
    <property type="entry name" value="Calcium-dependent phosphotriesterase"/>
    <property type="match status" value="1"/>
</dbReference>
<dbReference type="InterPro" id="IPR011042">
    <property type="entry name" value="6-blade_b-propeller_TolB-like"/>
</dbReference>